<dbReference type="InterPro" id="IPR017871">
    <property type="entry name" value="ABC_transporter-like_CS"/>
</dbReference>
<evidence type="ECO:0000256" key="6">
    <source>
        <dbReference type="ARBA" id="ARBA00022741"/>
    </source>
</evidence>
<protein>
    <submittedName>
        <fullName evidence="12">ATP-binding cassette domain-containing protein</fullName>
    </submittedName>
</protein>
<gene>
    <name evidence="12" type="ORF">NVS89_17600</name>
</gene>
<dbReference type="PROSITE" id="PS50893">
    <property type="entry name" value="ABC_TRANSPORTER_2"/>
    <property type="match status" value="1"/>
</dbReference>
<evidence type="ECO:0000256" key="4">
    <source>
        <dbReference type="ARBA" id="ARBA00022475"/>
    </source>
</evidence>
<dbReference type="Proteomes" id="UP001151088">
    <property type="component" value="Unassembled WGS sequence"/>
</dbReference>
<dbReference type="SMART" id="SM00382">
    <property type="entry name" value="AAA"/>
    <property type="match status" value="1"/>
</dbReference>
<evidence type="ECO:0000256" key="2">
    <source>
        <dbReference type="ARBA" id="ARBA00005417"/>
    </source>
</evidence>
<keyword evidence="13" id="KW-1185">Reference proteome</keyword>
<evidence type="ECO:0000256" key="5">
    <source>
        <dbReference type="ARBA" id="ARBA00022496"/>
    </source>
</evidence>
<dbReference type="EMBL" id="JANTHZ010000008">
    <property type="protein sequence ID" value="MCS0496904.1"/>
    <property type="molecule type" value="Genomic_DNA"/>
</dbReference>
<keyword evidence="3" id="KW-0813">Transport</keyword>
<accession>A0A9X2PDV4</accession>
<sequence length="268" mass="29088">MPDPSSLSPSGTPLFEMADLSCRMGERTLLDSLTLQLPAQRLIGLVGHNGSGKSTLLKILARLQAASTGEVHFAGTPLARWRDRPFARKVAYLPQQPPPAPGLLVKELVGLGRYPWHGPLGRFREADRALVDEALALADVAQLADRLVDTLSGGERQRAWLAMMVAQDTECLLLDEPIAALDLAHQIDVLALVQNLCRSRGIGALVVLHDINLAARFCEEILALRAGRLIARGTPEEILTPERLLTIFGLQMDVLVNPANGQRIATAR</sequence>
<keyword evidence="9" id="KW-0406">Ion transport</keyword>
<evidence type="ECO:0000259" key="11">
    <source>
        <dbReference type="PROSITE" id="PS50893"/>
    </source>
</evidence>
<dbReference type="Gene3D" id="3.40.50.300">
    <property type="entry name" value="P-loop containing nucleotide triphosphate hydrolases"/>
    <property type="match status" value="1"/>
</dbReference>
<keyword evidence="4" id="KW-1003">Cell membrane</keyword>
<evidence type="ECO:0000313" key="13">
    <source>
        <dbReference type="Proteomes" id="UP001151088"/>
    </source>
</evidence>
<dbReference type="PROSITE" id="PS00211">
    <property type="entry name" value="ABC_TRANSPORTER_1"/>
    <property type="match status" value="1"/>
</dbReference>
<evidence type="ECO:0000256" key="7">
    <source>
        <dbReference type="ARBA" id="ARBA00022840"/>
    </source>
</evidence>
<dbReference type="SUPFAM" id="SSF52540">
    <property type="entry name" value="P-loop containing nucleoside triphosphate hydrolases"/>
    <property type="match status" value="1"/>
</dbReference>
<evidence type="ECO:0000256" key="8">
    <source>
        <dbReference type="ARBA" id="ARBA00023004"/>
    </source>
</evidence>
<dbReference type="GO" id="GO:0016887">
    <property type="term" value="F:ATP hydrolysis activity"/>
    <property type="evidence" value="ECO:0007669"/>
    <property type="project" value="InterPro"/>
</dbReference>
<dbReference type="RefSeq" id="WP_258734062.1">
    <property type="nucleotide sequence ID" value="NZ_JANTHZ010000008.1"/>
</dbReference>
<dbReference type="InterPro" id="IPR027417">
    <property type="entry name" value="P-loop_NTPase"/>
</dbReference>
<evidence type="ECO:0000256" key="9">
    <source>
        <dbReference type="ARBA" id="ARBA00023065"/>
    </source>
</evidence>
<evidence type="ECO:0000256" key="1">
    <source>
        <dbReference type="ARBA" id="ARBA00004202"/>
    </source>
</evidence>
<keyword evidence="7 12" id="KW-0067">ATP-binding</keyword>
<dbReference type="PANTHER" id="PTHR42771">
    <property type="entry name" value="IRON(3+)-HYDROXAMATE IMPORT ATP-BINDING PROTEIN FHUC"/>
    <property type="match status" value="1"/>
</dbReference>
<evidence type="ECO:0000313" key="12">
    <source>
        <dbReference type="EMBL" id="MCS0496904.1"/>
    </source>
</evidence>
<dbReference type="GO" id="GO:0005524">
    <property type="term" value="F:ATP binding"/>
    <property type="evidence" value="ECO:0007669"/>
    <property type="project" value="UniProtKB-KW"/>
</dbReference>
<dbReference type="CDD" id="cd03214">
    <property type="entry name" value="ABC_Iron-Siderophores_B12_Hemin"/>
    <property type="match status" value="1"/>
</dbReference>
<dbReference type="InterPro" id="IPR003593">
    <property type="entry name" value="AAA+_ATPase"/>
</dbReference>
<comment type="similarity">
    <text evidence="2">Belongs to the ABC transporter superfamily.</text>
</comment>
<keyword evidence="6" id="KW-0547">Nucleotide-binding</keyword>
<dbReference type="PANTHER" id="PTHR42771:SF2">
    <property type="entry name" value="IRON(3+)-HYDROXAMATE IMPORT ATP-BINDING PROTEIN FHUC"/>
    <property type="match status" value="1"/>
</dbReference>
<evidence type="ECO:0000256" key="10">
    <source>
        <dbReference type="ARBA" id="ARBA00023136"/>
    </source>
</evidence>
<dbReference type="Pfam" id="PF00005">
    <property type="entry name" value="ABC_tran"/>
    <property type="match status" value="1"/>
</dbReference>
<dbReference type="GO" id="GO:0006826">
    <property type="term" value="P:iron ion transport"/>
    <property type="evidence" value="ECO:0007669"/>
    <property type="project" value="UniProtKB-KW"/>
</dbReference>
<feature type="domain" description="ABC transporter" evidence="11">
    <location>
        <begin position="15"/>
        <end position="251"/>
    </location>
</feature>
<keyword evidence="10" id="KW-0472">Membrane</keyword>
<comment type="caution">
    <text evidence="12">The sequence shown here is derived from an EMBL/GenBank/DDBJ whole genome shotgun (WGS) entry which is preliminary data.</text>
</comment>
<reference evidence="12" key="1">
    <citation type="submission" date="2022-08" db="EMBL/GenBank/DDBJ databases">
        <authorList>
            <person name="Li F."/>
        </authorList>
    </citation>
    <scope>NUCLEOTIDE SEQUENCE</scope>
    <source>
        <strain evidence="12">MQZ15Z-1</strain>
    </source>
</reference>
<dbReference type="FunFam" id="3.40.50.300:FF:000134">
    <property type="entry name" value="Iron-enterobactin ABC transporter ATP-binding protein"/>
    <property type="match status" value="1"/>
</dbReference>
<keyword evidence="8" id="KW-0408">Iron</keyword>
<dbReference type="InterPro" id="IPR003439">
    <property type="entry name" value="ABC_transporter-like_ATP-bd"/>
</dbReference>
<evidence type="ECO:0000256" key="3">
    <source>
        <dbReference type="ARBA" id="ARBA00022448"/>
    </source>
</evidence>
<name>A0A9X2PDV4_9HYPH</name>
<dbReference type="GO" id="GO:0005886">
    <property type="term" value="C:plasma membrane"/>
    <property type="evidence" value="ECO:0007669"/>
    <property type="project" value="UniProtKB-SubCell"/>
</dbReference>
<organism evidence="12 13">
    <name type="scientific">Ancylobacter mangrovi</name>
    <dbReference type="NCBI Taxonomy" id="2972472"/>
    <lineage>
        <taxon>Bacteria</taxon>
        <taxon>Pseudomonadati</taxon>
        <taxon>Pseudomonadota</taxon>
        <taxon>Alphaproteobacteria</taxon>
        <taxon>Hyphomicrobiales</taxon>
        <taxon>Xanthobacteraceae</taxon>
        <taxon>Ancylobacter</taxon>
    </lineage>
</organism>
<comment type="subcellular location">
    <subcellularLocation>
        <location evidence="1">Cell membrane</location>
        <topology evidence="1">Peripheral membrane protein</topology>
    </subcellularLocation>
</comment>
<proteinExistence type="inferred from homology"/>
<keyword evidence="5" id="KW-0410">Iron transport</keyword>
<dbReference type="AlphaFoldDB" id="A0A9X2PDV4"/>
<dbReference type="InterPro" id="IPR051535">
    <property type="entry name" value="Siderophore_ABC-ATPase"/>
</dbReference>